<dbReference type="Pfam" id="PF07676">
    <property type="entry name" value="PD40"/>
    <property type="match status" value="1"/>
</dbReference>
<dbReference type="Pfam" id="PF00326">
    <property type="entry name" value="Peptidase_S9"/>
    <property type="match status" value="1"/>
</dbReference>
<dbReference type="PANTHER" id="PTHR42776:SF27">
    <property type="entry name" value="DIPEPTIDYL PEPTIDASE FAMILY MEMBER 6"/>
    <property type="match status" value="1"/>
</dbReference>
<dbReference type="Gene3D" id="2.120.10.30">
    <property type="entry name" value="TolB, C-terminal domain"/>
    <property type="match status" value="1"/>
</dbReference>
<proteinExistence type="predicted"/>
<keyword evidence="5" id="KW-1185">Reference proteome</keyword>
<gene>
    <name evidence="4" type="ORF">LC087_00275</name>
</gene>
<dbReference type="EMBL" id="CP129013">
    <property type="protein sequence ID" value="WLR42724.1"/>
    <property type="molecule type" value="Genomic_DNA"/>
</dbReference>
<evidence type="ECO:0000256" key="1">
    <source>
        <dbReference type="ARBA" id="ARBA00022801"/>
    </source>
</evidence>
<dbReference type="SUPFAM" id="SSF69322">
    <property type="entry name" value="Tricorn protease domain 2"/>
    <property type="match status" value="1"/>
</dbReference>
<dbReference type="InterPro" id="IPR011042">
    <property type="entry name" value="6-blade_b-propeller_TolB-like"/>
</dbReference>
<keyword evidence="1" id="KW-0378">Hydrolase</keyword>
<evidence type="ECO:0000259" key="3">
    <source>
        <dbReference type="Pfam" id="PF00326"/>
    </source>
</evidence>
<dbReference type="InterPro" id="IPR001375">
    <property type="entry name" value="Peptidase_S9_cat"/>
</dbReference>
<feature type="domain" description="Peptidase S9 prolyl oligopeptidase catalytic" evidence="3">
    <location>
        <begin position="391"/>
        <end position="592"/>
    </location>
</feature>
<dbReference type="RefSeq" id="WP_226539449.1">
    <property type="nucleotide sequence ID" value="NZ_CP129013.1"/>
</dbReference>
<keyword evidence="2" id="KW-0720">Serine protease</keyword>
<dbReference type="SUPFAM" id="SSF53474">
    <property type="entry name" value="alpha/beta-Hydrolases"/>
    <property type="match status" value="1"/>
</dbReference>
<evidence type="ECO:0000256" key="2">
    <source>
        <dbReference type="ARBA" id="ARBA00022825"/>
    </source>
</evidence>
<dbReference type="PANTHER" id="PTHR42776">
    <property type="entry name" value="SERINE PEPTIDASE S9 FAMILY MEMBER"/>
    <property type="match status" value="1"/>
</dbReference>
<dbReference type="Proteomes" id="UP001197974">
    <property type="component" value="Chromosome"/>
</dbReference>
<reference evidence="4 5" key="1">
    <citation type="submission" date="2023-06" db="EMBL/GenBank/DDBJ databases">
        <title>Five Gram-positive bacteria isolated from mangrove sediments in Shenzhen, Guangdong, China.</title>
        <authorList>
            <person name="Yu S."/>
            <person name="Zheng W."/>
            <person name="Huang Y."/>
        </authorList>
    </citation>
    <scope>NUCLEOTIDE SEQUENCE [LARGE SCALE GENOMIC DNA]</scope>
    <source>
        <strain evidence="4 5">SaN35-3</strain>
    </source>
</reference>
<evidence type="ECO:0000313" key="4">
    <source>
        <dbReference type="EMBL" id="WLR42724.1"/>
    </source>
</evidence>
<keyword evidence="2" id="KW-0645">Protease</keyword>
<dbReference type="InterPro" id="IPR029058">
    <property type="entry name" value="AB_hydrolase_fold"/>
</dbReference>
<protein>
    <submittedName>
        <fullName evidence="4">Prolyl oligopeptidase family serine peptidase</fullName>
    </submittedName>
</protein>
<evidence type="ECO:0000313" key="5">
    <source>
        <dbReference type="Proteomes" id="UP001197974"/>
    </source>
</evidence>
<dbReference type="InterPro" id="IPR011659">
    <property type="entry name" value="WD40"/>
</dbReference>
<sequence>MMKFPRLDRESFFLALSIQDFSVSPDEKQLIYSTNLNGTYNIWGMDLPNQYPYQLTTMNQACFHLSFDKQGEFILTNFDHDGDENEQIYALSRLGGSLVPLRNQEGVRHMEPILSKDGKRLYYTSNKENKTMLSSFVYDLETEKEKMLFDGKEAPTTLCAVSPEEKYFVYFLHFSNTNNQLIIDTDGEINNVFPETKRDFTVGNVKFINNHTFYFTTNFEEDVSYLASYDVHTKTFKKVAHLQDFEMESLDWDEERNRLFISGTSGVVSRLCSYDLKEQQLNEIDLPVTFLLKFMVMDSGNCYVLGNTETSLGNIYRLKEGSWTKLTNHRLIGIDEKALRKAETVRYQSFDGLEIEALYYKANPETHNGYTLVWPHGGPQYHEQKSFISFFQLAIYEGYNLFLPNFRGSTGYGLQFTKMIEKDWGHGPRLDMIHGIEWLIETGRAEKERIFLFGGSYGGYMSLLLHGRHAYYFQAVVDICGPSNLFSFINSVPEHWKPGMEEWLGHPEKDKEKLTEDSPISYLDNMTKPMMIVQGANDPRVVKEESDQIVEKLRAQGTEVEYIVMEDEGHGFSKKENEIKVFSRIFDFFKENQK</sequence>
<dbReference type="Gene3D" id="3.40.50.1820">
    <property type="entry name" value="alpha/beta hydrolase"/>
    <property type="match status" value="1"/>
</dbReference>
<name>A0ABY9JTL8_9BACI</name>
<organism evidence="4 5">
    <name type="scientific">Bacillus carboniphilus</name>
    <dbReference type="NCBI Taxonomy" id="86663"/>
    <lineage>
        <taxon>Bacteria</taxon>
        <taxon>Bacillati</taxon>
        <taxon>Bacillota</taxon>
        <taxon>Bacilli</taxon>
        <taxon>Bacillales</taxon>
        <taxon>Bacillaceae</taxon>
        <taxon>Bacillus</taxon>
    </lineage>
</organism>
<accession>A0ABY9JTL8</accession>